<dbReference type="GO" id="GO:0005737">
    <property type="term" value="C:cytoplasm"/>
    <property type="evidence" value="ECO:0007669"/>
    <property type="project" value="TreeGrafter"/>
</dbReference>
<dbReference type="Gene3D" id="2.10.90.10">
    <property type="entry name" value="Cystine-knot cytokines"/>
    <property type="match status" value="1"/>
</dbReference>
<dbReference type="EMBL" id="KK114559">
    <property type="protein sequence ID" value="KFM62737.1"/>
    <property type="molecule type" value="Genomic_DNA"/>
</dbReference>
<reference evidence="6 7" key="1">
    <citation type="submission" date="2013-11" db="EMBL/GenBank/DDBJ databases">
        <title>Genome sequencing of Stegodyphus mimosarum.</title>
        <authorList>
            <person name="Bechsgaard J."/>
        </authorList>
    </citation>
    <scope>NUCLEOTIDE SEQUENCE [LARGE SCALE GENOMIC DNA]</scope>
</reference>
<evidence type="ECO:0000259" key="5">
    <source>
        <dbReference type="Pfam" id="PF00007"/>
    </source>
</evidence>
<dbReference type="InterPro" id="IPR006208">
    <property type="entry name" value="Glyco_hormone_CN"/>
</dbReference>
<evidence type="ECO:0000256" key="2">
    <source>
        <dbReference type="ARBA" id="ARBA00006552"/>
    </source>
</evidence>
<dbReference type="Proteomes" id="UP000054359">
    <property type="component" value="Unassembled WGS sequence"/>
</dbReference>
<dbReference type="STRING" id="407821.A0A087TC98"/>
<evidence type="ECO:0000256" key="4">
    <source>
        <dbReference type="ARBA" id="ARBA00023157"/>
    </source>
</evidence>
<evidence type="ECO:0000256" key="1">
    <source>
        <dbReference type="ARBA" id="ARBA00004613"/>
    </source>
</evidence>
<evidence type="ECO:0000313" key="6">
    <source>
        <dbReference type="EMBL" id="KFM62737.1"/>
    </source>
</evidence>
<accession>A0A087TC98</accession>
<dbReference type="GO" id="GO:0005615">
    <property type="term" value="C:extracellular space"/>
    <property type="evidence" value="ECO:0007669"/>
    <property type="project" value="TreeGrafter"/>
</dbReference>
<evidence type="ECO:0000256" key="3">
    <source>
        <dbReference type="ARBA" id="ARBA00022525"/>
    </source>
</evidence>
<dbReference type="GO" id="GO:0005179">
    <property type="term" value="F:hormone activity"/>
    <property type="evidence" value="ECO:0007669"/>
    <property type="project" value="InterPro"/>
</dbReference>
<dbReference type="OrthoDB" id="10006958at2759"/>
<dbReference type="CDD" id="cd00069">
    <property type="entry name" value="GHB_like"/>
    <property type="match status" value="1"/>
</dbReference>
<dbReference type="AlphaFoldDB" id="A0A087TC98"/>
<dbReference type="PANTHER" id="PTHR11515:SF13">
    <property type="entry name" value="GLYCOPROTEIN HORMONE BETA 5, ISOFORM A"/>
    <property type="match status" value="1"/>
</dbReference>
<protein>
    <submittedName>
        <fullName evidence="6">Glycoprotein hormone beta-5</fullName>
    </submittedName>
</protein>
<proteinExistence type="inferred from homology"/>
<keyword evidence="7" id="KW-1185">Reference proteome</keyword>
<dbReference type="InterPro" id="IPR029034">
    <property type="entry name" value="Cystine-knot_cytokine"/>
</dbReference>
<name>A0A087TC98_STEMI</name>
<organism evidence="6 7">
    <name type="scientific">Stegodyphus mimosarum</name>
    <name type="common">African social velvet spider</name>
    <dbReference type="NCBI Taxonomy" id="407821"/>
    <lineage>
        <taxon>Eukaryota</taxon>
        <taxon>Metazoa</taxon>
        <taxon>Ecdysozoa</taxon>
        <taxon>Arthropoda</taxon>
        <taxon>Chelicerata</taxon>
        <taxon>Arachnida</taxon>
        <taxon>Araneae</taxon>
        <taxon>Araneomorphae</taxon>
        <taxon>Entelegynae</taxon>
        <taxon>Eresoidea</taxon>
        <taxon>Eresidae</taxon>
        <taxon>Stegodyphus</taxon>
    </lineage>
</organism>
<dbReference type="PANTHER" id="PTHR11515">
    <property type="entry name" value="GLYCOPROTEIN HORMONE BETA CHAIN"/>
    <property type="match status" value="1"/>
</dbReference>
<comment type="subcellular location">
    <subcellularLocation>
        <location evidence="1">Secreted</location>
    </subcellularLocation>
</comment>
<keyword evidence="3" id="KW-0964">Secreted</keyword>
<dbReference type="InterPro" id="IPR001545">
    <property type="entry name" value="Gonadotropin_bsu"/>
</dbReference>
<dbReference type="OMA" id="HPVCVHG"/>
<keyword evidence="4" id="KW-1015">Disulfide bond</keyword>
<gene>
    <name evidence="6" type="ORF">X975_14017</name>
</gene>
<dbReference type="Pfam" id="PF00007">
    <property type="entry name" value="Cys_knot"/>
    <property type="match status" value="1"/>
</dbReference>
<sequence>MCLRREYTLKATRSDAFGRQCWDIIRVTSCWGRCDSFEIPDWRFPYKISVHPVCIHDHKKLRRVLLRNCDPGADPHLRIYEYYEAETCSCKVCNSSDTFCDWKNHISASHNLPASTR</sequence>
<dbReference type="GO" id="GO:0007186">
    <property type="term" value="P:G protein-coupled receptor signaling pathway"/>
    <property type="evidence" value="ECO:0007669"/>
    <property type="project" value="TreeGrafter"/>
</dbReference>
<feature type="domain" description="Glycoprotein hormone subunit beta" evidence="5">
    <location>
        <begin position="2"/>
        <end position="103"/>
    </location>
</feature>
<comment type="similarity">
    <text evidence="2">Belongs to the glycoprotein hormones subunit beta family.</text>
</comment>
<feature type="non-terminal residue" evidence="6">
    <location>
        <position position="117"/>
    </location>
</feature>
<dbReference type="SUPFAM" id="SSF57501">
    <property type="entry name" value="Cystine-knot cytokines"/>
    <property type="match status" value="1"/>
</dbReference>
<evidence type="ECO:0000313" key="7">
    <source>
        <dbReference type="Proteomes" id="UP000054359"/>
    </source>
</evidence>